<keyword evidence="7" id="KW-1185">Reference proteome</keyword>
<dbReference type="SUPFAM" id="SSF56176">
    <property type="entry name" value="FAD-binding/transporter-associated domain-like"/>
    <property type="match status" value="1"/>
</dbReference>
<dbReference type="InterPro" id="IPR006094">
    <property type="entry name" value="Oxid_FAD_bind_N"/>
</dbReference>
<keyword evidence="2" id="KW-0285">Flavoprotein</keyword>
<name>E4ZSL2_LEPMJ</name>
<dbReference type="OMA" id="WSTCKVR"/>
<proteinExistence type="inferred from homology"/>
<sequence length="551" mass="60259">MGFSTVSITCIAILLTYVYIRNRIRAHTSQIQQDAEAEKPGGRITDSASKPARLLRSKLVAALPHIVITPETRVAFEGAVNAYWDQKACEVVPSCVVQPRNVWELAKVVKVLRREFDLREKEDDDKERVGTPLFAVRAGGHSPVVGASSVDGGVLIDLALLKEVAPAQDGKTVAIGAGCKWIDVYKVLDDKAIAVAGGRNSAVGVAGLTLGGGLSFFSPRFGFVCSNMIEYELVLADGTITTASATRNPDLWRALKGGSNNFGIVTRFVARSFPCKHIWTGFLYLPSWQAQKVLAAFYDHVNKSVQSADEPALDENAAGPLVGFTYLQQLGIQAIAVNLAHTNPPEGKTWPACWQASGFSKLQRFWSTCTVRTVTSATDEMSVLNPPGRRQEFATTTVKNDAATLEAVHKVYRDTILVFRTQNIKKLSWTLGLQPLVSDWARTGDPNVLGLESMADDEPLVLVSFTVNWAVADDDEFVHSRTRRAVEQIDGFANEHGTSHPYRHLNYCASWQDPLAGYARHNKIFLQHVSRTVDPDGLFQTGCTGGFKLGL</sequence>
<evidence type="ECO:0000313" key="7">
    <source>
        <dbReference type="Proteomes" id="UP000002668"/>
    </source>
</evidence>
<keyword evidence="3" id="KW-0274">FAD</keyword>
<dbReference type="PANTHER" id="PTHR42973:SF4">
    <property type="entry name" value="FAD BINDING DOMAIN PROTEIN"/>
    <property type="match status" value="1"/>
</dbReference>
<evidence type="ECO:0000259" key="5">
    <source>
        <dbReference type="PROSITE" id="PS51387"/>
    </source>
</evidence>
<gene>
    <name evidence="6" type="ORF">LEMA_P121560.1</name>
</gene>
<dbReference type="InterPro" id="IPR016166">
    <property type="entry name" value="FAD-bd_PCMH"/>
</dbReference>
<dbReference type="Pfam" id="PF01565">
    <property type="entry name" value="FAD_binding_4"/>
    <property type="match status" value="1"/>
</dbReference>
<comment type="similarity">
    <text evidence="1">Belongs to the oxygen-dependent FAD-linked oxidoreductase family.</text>
</comment>
<reference evidence="7" key="1">
    <citation type="journal article" date="2011" name="Nat. Commun.">
        <title>Effector diversification within compartments of the Leptosphaeria maculans genome affected by Repeat-Induced Point mutations.</title>
        <authorList>
            <person name="Rouxel T."/>
            <person name="Grandaubert J."/>
            <person name="Hane J.K."/>
            <person name="Hoede C."/>
            <person name="van de Wouw A.P."/>
            <person name="Couloux A."/>
            <person name="Dominguez V."/>
            <person name="Anthouard V."/>
            <person name="Bally P."/>
            <person name="Bourras S."/>
            <person name="Cozijnsen A.J."/>
            <person name="Ciuffetti L.M."/>
            <person name="Degrave A."/>
            <person name="Dilmaghani A."/>
            <person name="Duret L."/>
            <person name="Fudal I."/>
            <person name="Goodwin S.B."/>
            <person name="Gout L."/>
            <person name="Glaser N."/>
            <person name="Linglin J."/>
            <person name="Kema G.H.J."/>
            <person name="Lapalu N."/>
            <person name="Lawrence C.B."/>
            <person name="May K."/>
            <person name="Meyer M."/>
            <person name="Ollivier B."/>
            <person name="Poulain J."/>
            <person name="Schoch C.L."/>
            <person name="Simon A."/>
            <person name="Spatafora J.W."/>
            <person name="Stachowiak A."/>
            <person name="Turgeon B.G."/>
            <person name="Tyler B.M."/>
            <person name="Vincent D."/>
            <person name="Weissenbach J."/>
            <person name="Amselem J."/>
            <person name="Quesneville H."/>
            <person name="Oliver R.P."/>
            <person name="Wincker P."/>
            <person name="Balesdent M.-H."/>
            <person name="Howlett B.J."/>
        </authorList>
    </citation>
    <scope>NUCLEOTIDE SEQUENCE [LARGE SCALE GENOMIC DNA]</scope>
    <source>
        <strain evidence="7">JN3 / isolate v23.1.3 / race Av1-4-5-6-7-8</strain>
    </source>
</reference>
<dbReference type="InterPro" id="IPR050416">
    <property type="entry name" value="FAD-linked_Oxidoreductase"/>
</dbReference>
<dbReference type="InterPro" id="IPR016169">
    <property type="entry name" value="FAD-bd_PCMH_sub2"/>
</dbReference>
<keyword evidence="4" id="KW-0560">Oxidoreductase</keyword>
<dbReference type="eggNOG" id="KOG1231">
    <property type="taxonomic scope" value="Eukaryota"/>
</dbReference>
<dbReference type="Proteomes" id="UP000002668">
    <property type="component" value="Genome"/>
</dbReference>
<dbReference type="PANTHER" id="PTHR42973">
    <property type="entry name" value="BINDING OXIDOREDUCTASE, PUTATIVE (AFU_ORTHOLOGUE AFUA_1G17690)-RELATED"/>
    <property type="match status" value="1"/>
</dbReference>
<evidence type="ECO:0000256" key="3">
    <source>
        <dbReference type="ARBA" id="ARBA00022827"/>
    </source>
</evidence>
<dbReference type="OrthoDB" id="2151789at2759"/>
<feature type="domain" description="FAD-binding PCMH-type" evidence="5">
    <location>
        <begin position="89"/>
        <end position="275"/>
    </location>
</feature>
<dbReference type="InterPro" id="IPR036318">
    <property type="entry name" value="FAD-bd_PCMH-like_sf"/>
</dbReference>
<organism evidence="7">
    <name type="scientific">Leptosphaeria maculans (strain JN3 / isolate v23.1.3 / race Av1-4-5-6-7-8)</name>
    <name type="common">Blackleg fungus</name>
    <name type="synonym">Phoma lingam</name>
    <dbReference type="NCBI Taxonomy" id="985895"/>
    <lineage>
        <taxon>Eukaryota</taxon>
        <taxon>Fungi</taxon>
        <taxon>Dikarya</taxon>
        <taxon>Ascomycota</taxon>
        <taxon>Pezizomycotina</taxon>
        <taxon>Dothideomycetes</taxon>
        <taxon>Pleosporomycetidae</taxon>
        <taxon>Pleosporales</taxon>
        <taxon>Pleosporineae</taxon>
        <taxon>Leptosphaeriaceae</taxon>
        <taxon>Plenodomus</taxon>
        <taxon>Plenodomus lingam/Leptosphaeria maculans species complex</taxon>
    </lineage>
</organism>
<evidence type="ECO:0000256" key="4">
    <source>
        <dbReference type="ARBA" id="ARBA00023002"/>
    </source>
</evidence>
<evidence type="ECO:0000256" key="2">
    <source>
        <dbReference type="ARBA" id="ARBA00022630"/>
    </source>
</evidence>
<dbReference type="GO" id="GO:0071949">
    <property type="term" value="F:FAD binding"/>
    <property type="evidence" value="ECO:0007669"/>
    <property type="project" value="InterPro"/>
</dbReference>
<evidence type="ECO:0000313" key="6">
    <source>
        <dbReference type="EMBL" id="CBX94392.1"/>
    </source>
</evidence>
<accession>E4ZSL2</accession>
<dbReference type="Gene3D" id="3.30.465.10">
    <property type="match status" value="1"/>
</dbReference>
<dbReference type="InParanoid" id="E4ZSL2"/>
<dbReference type="STRING" id="985895.E4ZSL2"/>
<dbReference type="GeneID" id="13290927"/>
<protein>
    <submittedName>
        <fullName evidence="6">Similar to FAD binding domain containing protein</fullName>
    </submittedName>
</protein>
<dbReference type="AlphaFoldDB" id="E4ZSL2"/>
<dbReference type="PROSITE" id="PS51387">
    <property type="entry name" value="FAD_PCMH"/>
    <property type="match status" value="1"/>
</dbReference>
<dbReference type="GO" id="GO:0016491">
    <property type="term" value="F:oxidoreductase activity"/>
    <property type="evidence" value="ECO:0007669"/>
    <property type="project" value="UniProtKB-KW"/>
</dbReference>
<evidence type="ECO:0000256" key="1">
    <source>
        <dbReference type="ARBA" id="ARBA00005466"/>
    </source>
</evidence>
<dbReference type="VEuPathDB" id="FungiDB:LEMA_P121560.1"/>
<dbReference type="EMBL" id="FP929122">
    <property type="protein sequence ID" value="CBX94392.1"/>
    <property type="molecule type" value="Genomic_DNA"/>
</dbReference>
<dbReference type="HOGENOM" id="CLU_018354_1_2_1"/>